<protein>
    <recommendedName>
        <fullName evidence="3">COX assembly mitochondrial protein</fullName>
    </recommendedName>
</protein>
<keyword evidence="3" id="KW-0999">Mitochondrion inner membrane</keyword>
<feature type="region of interest" description="Disordered" evidence="4">
    <location>
        <begin position="1"/>
        <end position="35"/>
    </location>
</feature>
<evidence type="ECO:0000256" key="3">
    <source>
        <dbReference type="RuleBase" id="RU364104"/>
    </source>
</evidence>
<dbReference type="PROSITE" id="PS51808">
    <property type="entry name" value="CHCH"/>
    <property type="match status" value="1"/>
</dbReference>
<evidence type="ECO:0000313" key="6">
    <source>
        <dbReference type="Proteomes" id="UP000270230"/>
    </source>
</evidence>
<dbReference type="InterPro" id="IPR013892">
    <property type="entry name" value="Cyt_c_biogenesis_Cmc1-like"/>
</dbReference>
<comment type="subcellular location">
    <subcellularLocation>
        <location evidence="3">Mitochondrion inner membrane</location>
    </subcellularLocation>
</comment>
<name>A0A3M7CM60_HORWE</name>
<comment type="caution">
    <text evidence="5">The sequence shown here is derived from an EMBL/GenBank/DDBJ whole genome shotgun (WGS) entry which is preliminary data.</text>
</comment>
<keyword evidence="3" id="KW-0143">Chaperone</keyword>
<comment type="similarity">
    <text evidence="1 3">Belongs to the CMC family.</text>
</comment>
<dbReference type="Proteomes" id="UP000270230">
    <property type="component" value="Unassembled WGS sequence"/>
</dbReference>
<organism evidence="5 6">
    <name type="scientific">Hortaea werneckii</name>
    <name type="common">Black yeast</name>
    <name type="synonym">Cladosporium werneckii</name>
    <dbReference type="NCBI Taxonomy" id="91943"/>
    <lineage>
        <taxon>Eukaryota</taxon>
        <taxon>Fungi</taxon>
        <taxon>Dikarya</taxon>
        <taxon>Ascomycota</taxon>
        <taxon>Pezizomycotina</taxon>
        <taxon>Dothideomycetes</taxon>
        <taxon>Dothideomycetidae</taxon>
        <taxon>Mycosphaerellales</taxon>
        <taxon>Teratosphaeriaceae</taxon>
        <taxon>Hortaea</taxon>
    </lineage>
</organism>
<keyword evidence="2" id="KW-1015">Disulfide bond</keyword>
<keyword evidence="3" id="KW-0472">Membrane</keyword>
<dbReference type="VEuPathDB" id="FungiDB:BTJ68_13968"/>
<comment type="function">
    <text evidence="3">Required for mitochondrial cytochrome c oxidase (COX) assembly and respiration.</text>
</comment>
<proteinExistence type="inferred from homology"/>
<accession>A0A3M7CM60</accession>
<reference evidence="5 6" key="1">
    <citation type="journal article" date="2018" name="BMC Genomics">
        <title>Genomic evidence for intraspecific hybridization in a clonal and extremely halotolerant yeast.</title>
        <authorList>
            <person name="Gostincar C."/>
            <person name="Stajich J.E."/>
            <person name="Zupancic J."/>
            <person name="Zalar P."/>
            <person name="Gunde-Cimerman N."/>
        </authorList>
    </citation>
    <scope>NUCLEOTIDE SEQUENCE [LARGE SCALE GENOMIC DNA]</scope>
    <source>
        <strain evidence="5 6">EXF-151</strain>
    </source>
</reference>
<evidence type="ECO:0000256" key="4">
    <source>
        <dbReference type="SAM" id="MobiDB-lite"/>
    </source>
</evidence>
<dbReference type="AlphaFoldDB" id="A0A3M7CM60"/>
<feature type="compositionally biased region" description="Polar residues" evidence="4">
    <location>
        <begin position="1"/>
        <end position="10"/>
    </location>
</feature>
<dbReference type="EMBL" id="QWIN01000380">
    <property type="protein sequence ID" value="RMY52747.1"/>
    <property type="molecule type" value="Genomic_DNA"/>
</dbReference>
<dbReference type="GO" id="GO:0005743">
    <property type="term" value="C:mitochondrial inner membrane"/>
    <property type="evidence" value="ECO:0007669"/>
    <property type="project" value="UniProtKB-SubCell"/>
</dbReference>
<dbReference type="OrthoDB" id="6224010at2759"/>
<gene>
    <name evidence="5" type="ORF">D0865_05625</name>
</gene>
<dbReference type="PANTHER" id="PTHR22977:SF5">
    <property type="entry name" value="COX ASSEMBLY MITOCHONDRIAL PROTEIN HOMOLOG"/>
    <property type="match status" value="1"/>
</dbReference>
<sequence>MATSMTSQSPAEPPTKAPALSPSRQPLPLSASQESQVRELYHKRVRNKCADEVRDFASCAMNHTFTATIMCRQEQKAMNTCMMKYANQAEMDAARAEWFATIDQRKQQREEKEEKRKKDEVFWRQWWDKDLRRQPHSGAHSLSPGWDLYSARTPLSSTTSGSTVCDRASSGLAVRTSRLPSGLSRWAHTGDSDVGPW</sequence>
<evidence type="ECO:0000256" key="1">
    <source>
        <dbReference type="ARBA" id="ARBA00007347"/>
    </source>
</evidence>
<evidence type="ECO:0000256" key="2">
    <source>
        <dbReference type="ARBA" id="ARBA00023157"/>
    </source>
</evidence>
<dbReference type="PANTHER" id="PTHR22977">
    <property type="entry name" value="COX ASSEMBLY MITOCHONDRIAL PROTEIN"/>
    <property type="match status" value="1"/>
</dbReference>
<keyword evidence="3" id="KW-0496">Mitochondrion</keyword>
<evidence type="ECO:0000313" key="5">
    <source>
        <dbReference type="EMBL" id="RMY52747.1"/>
    </source>
</evidence>
<dbReference type="Pfam" id="PF08583">
    <property type="entry name" value="Cmc1"/>
    <property type="match status" value="1"/>
</dbReference>